<dbReference type="Proteomes" id="UP001212997">
    <property type="component" value="Unassembled WGS sequence"/>
</dbReference>
<feature type="compositionally biased region" description="Polar residues" evidence="1">
    <location>
        <begin position="117"/>
        <end position="128"/>
    </location>
</feature>
<feature type="compositionally biased region" description="Basic and acidic residues" evidence="1">
    <location>
        <begin position="15"/>
        <end position="26"/>
    </location>
</feature>
<feature type="region of interest" description="Disordered" evidence="1">
    <location>
        <begin position="217"/>
        <end position="275"/>
    </location>
</feature>
<keyword evidence="3" id="KW-1185">Reference proteome</keyword>
<feature type="compositionally biased region" description="Polar residues" evidence="1">
    <location>
        <begin position="84"/>
        <end position="102"/>
    </location>
</feature>
<protein>
    <submittedName>
        <fullName evidence="2">Uncharacterized protein</fullName>
    </submittedName>
</protein>
<reference evidence="2" key="1">
    <citation type="submission" date="2022-07" db="EMBL/GenBank/DDBJ databases">
        <title>Genome Sequence of Physisporinus lineatus.</title>
        <authorList>
            <person name="Buettner E."/>
        </authorList>
    </citation>
    <scope>NUCLEOTIDE SEQUENCE</scope>
    <source>
        <strain evidence="2">VT162</strain>
    </source>
</reference>
<feature type="region of interest" description="Disordered" evidence="1">
    <location>
        <begin position="15"/>
        <end position="150"/>
    </location>
</feature>
<organism evidence="2 3">
    <name type="scientific">Meripilus lineatus</name>
    <dbReference type="NCBI Taxonomy" id="2056292"/>
    <lineage>
        <taxon>Eukaryota</taxon>
        <taxon>Fungi</taxon>
        <taxon>Dikarya</taxon>
        <taxon>Basidiomycota</taxon>
        <taxon>Agaricomycotina</taxon>
        <taxon>Agaricomycetes</taxon>
        <taxon>Polyporales</taxon>
        <taxon>Meripilaceae</taxon>
        <taxon>Meripilus</taxon>
    </lineage>
</organism>
<feature type="compositionally biased region" description="Basic and acidic residues" evidence="1">
    <location>
        <begin position="129"/>
        <end position="140"/>
    </location>
</feature>
<evidence type="ECO:0000313" key="2">
    <source>
        <dbReference type="EMBL" id="KAJ3479643.1"/>
    </source>
</evidence>
<feature type="region of interest" description="Disordered" evidence="1">
    <location>
        <begin position="182"/>
        <end position="204"/>
    </location>
</feature>
<comment type="caution">
    <text evidence="2">The sequence shown here is derived from an EMBL/GenBank/DDBJ whole genome shotgun (WGS) entry which is preliminary data.</text>
</comment>
<dbReference type="AlphaFoldDB" id="A0AAD5YFS7"/>
<evidence type="ECO:0000313" key="3">
    <source>
        <dbReference type="Proteomes" id="UP001212997"/>
    </source>
</evidence>
<name>A0AAD5YFS7_9APHY</name>
<dbReference type="EMBL" id="JANAWD010000426">
    <property type="protein sequence ID" value="KAJ3479643.1"/>
    <property type="molecule type" value="Genomic_DNA"/>
</dbReference>
<evidence type="ECO:0000256" key="1">
    <source>
        <dbReference type="SAM" id="MobiDB-lite"/>
    </source>
</evidence>
<feature type="compositionally biased region" description="Polar residues" evidence="1">
    <location>
        <begin position="141"/>
        <end position="150"/>
    </location>
</feature>
<feature type="compositionally biased region" description="Basic and acidic residues" evidence="1">
    <location>
        <begin position="186"/>
        <end position="201"/>
    </location>
</feature>
<feature type="compositionally biased region" description="Acidic residues" evidence="1">
    <location>
        <begin position="27"/>
        <end position="42"/>
    </location>
</feature>
<proteinExistence type="predicted"/>
<accession>A0AAD5YFS7</accession>
<sequence>MADRSELIEQIFQRVEEESARRAREEAEAEDGVTQEEREEAQDSVPSPMSAATVASAKQRRRGSVSVSRFGQHTEITLEAVSPGNGSKLPSTRPSRSSSFVQRPTLYNVGGYIPNGSEDSLASNSSTEDPSKNVEDEHHSTQMATIAGRQSISRAITRRLSRARSRDVLVSRGNSVMIDVSVEEATVEHHHSADDEPHDPELAVPRPQSRTAAVFVGNSASIGGSGNGVLRREKSSPGLSSGSGNGEKQGWMSRARDLTAKFKRKSMAALSQSVR</sequence>
<gene>
    <name evidence="2" type="ORF">NLI96_g8920</name>
</gene>